<proteinExistence type="predicted"/>
<dbReference type="RefSeq" id="WP_138185569.1">
    <property type="nucleotide sequence ID" value="NZ_LS992241.1"/>
</dbReference>
<accession>A0A383R8Q7</accession>
<dbReference type="PANTHER" id="PTHR35531">
    <property type="entry name" value="INNER MEMBRANE PROTEIN YBCI-RELATED"/>
    <property type="match status" value="1"/>
</dbReference>
<feature type="transmembrane region" description="Helical" evidence="1">
    <location>
        <begin position="28"/>
        <end position="49"/>
    </location>
</feature>
<keyword evidence="2" id="KW-0378">Hydrolase</keyword>
<evidence type="ECO:0000256" key="1">
    <source>
        <dbReference type="SAM" id="Phobius"/>
    </source>
</evidence>
<organism evidence="2 3">
    <name type="scientific">Paenibacillus alvei</name>
    <name type="common">Bacillus alvei</name>
    <dbReference type="NCBI Taxonomy" id="44250"/>
    <lineage>
        <taxon>Bacteria</taxon>
        <taxon>Bacillati</taxon>
        <taxon>Bacillota</taxon>
        <taxon>Bacilli</taxon>
        <taxon>Bacillales</taxon>
        <taxon>Paenibacillaceae</taxon>
        <taxon>Paenibacillus</taxon>
    </lineage>
</organism>
<sequence length="214" mass="22796">MKGSTHLSIGVAIGAAAAAHYPFSIQNASIYLAVAALSALSADLDGPSILSRRIGKAAKRVHTLLMWLGVCCAAGAIYQYGASGTLSKEAIVLTIVVLLLGFVAKEGLIRNIIVSCVGGSMLIGGILLGWSWLIGLGVFVAWVPWLNHRGLSHTIWAALLWGAIGWGLEQHLELEGIALVSLLGYGSHLIADTLTPRGVKWFYPLYKRSIKLRL</sequence>
<dbReference type="Pfam" id="PF04307">
    <property type="entry name" value="YdjM"/>
    <property type="match status" value="1"/>
</dbReference>
<dbReference type="PANTHER" id="PTHR35531:SF1">
    <property type="entry name" value="INNER MEMBRANE PROTEIN YBCI-RELATED"/>
    <property type="match status" value="1"/>
</dbReference>
<protein>
    <submittedName>
        <fullName evidence="2">Metal-dependent hydrolase</fullName>
    </submittedName>
</protein>
<evidence type="ECO:0000313" key="3">
    <source>
        <dbReference type="Proteomes" id="UP000304148"/>
    </source>
</evidence>
<dbReference type="EMBL" id="LS992241">
    <property type="protein sequence ID" value="SYX83485.1"/>
    <property type="molecule type" value="Genomic_DNA"/>
</dbReference>
<feature type="transmembrane region" description="Helical" evidence="1">
    <location>
        <begin position="90"/>
        <end position="109"/>
    </location>
</feature>
<reference evidence="3" key="1">
    <citation type="submission" date="2018-08" db="EMBL/GenBank/DDBJ databases">
        <authorList>
            <person name="Chevrot R."/>
        </authorList>
    </citation>
    <scope>NUCLEOTIDE SEQUENCE [LARGE SCALE GENOMIC DNA]</scope>
</reference>
<dbReference type="GO" id="GO:0016787">
    <property type="term" value="F:hydrolase activity"/>
    <property type="evidence" value="ECO:0007669"/>
    <property type="project" value="UniProtKB-KW"/>
</dbReference>
<keyword evidence="1" id="KW-1133">Transmembrane helix</keyword>
<dbReference type="AlphaFoldDB" id="A0A383R8Q7"/>
<keyword evidence="1" id="KW-0812">Transmembrane</keyword>
<feature type="transmembrane region" description="Helical" evidence="1">
    <location>
        <begin position="121"/>
        <end position="145"/>
    </location>
</feature>
<feature type="transmembrane region" description="Helical" evidence="1">
    <location>
        <begin position="61"/>
        <end position="78"/>
    </location>
</feature>
<keyword evidence="1" id="KW-0472">Membrane</keyword>
<name>A0A383R8Q7_PAEAL</name>
<gene>
    <name evidence="2" type="ORF">PBLR_11907</name>
</gene>
<dbReference type="Proteomes" id="UP000304148">
    <property type="component" value="Chromosome"/>
</dbReference>
<evidence type="ECO:0000313" key="2">
    <source>
        <dbReference type="EMBL" id="SYX83485.1"/>
    </source>
</evidence>
<dbReference type="InterPro" id="IPR007404">
    <property type="entry name" value="YdjM-like"/>
</dbReference>